<keyword evidence="8" id="KW-0220">Diaminopimelate biosynthesis</keyword>
<dbReference type="SUPFAM" id="SSF46938">
    <property type="entry name" value="CRAL/TRIO N-terminal domain"/>
    <property type="match status" value="1"/>
</dbReference>
<evidence type="ECO:0000313" key="14">
    <source>
        <dbReference type="Proteomes" id="UP000824890"/>
    </source>
</evidence>
<dbReference type="Pfam" id="PF01118">
    <property type="entry name" value="Semialdhyde_dh"/>
    <property type="match status" value="1"/>
</dbReference>
<keyword evidence="5" id="KW-0028">Amino-acid biosynthesis</keyword>
<evidence type="ECO:0000256" key="9">
    <source>
        <dbReference type="ARBA" id="ARBA00023002"/>
    </source>
</evidence>
<dbReference type="SMART" id="SM00859">
    <property type="entry name" value="Semialdhyde_dh"/>
    <property type="match status" value="1"/>
</dbReference>
<evidence type="ECO:0000256" key="3">
    <source>
        <dbReference type="ARBA" id="ARBA00010584"/>
    </source>
</evidence>
<feature type="domain" description="CRAL-TRIO" evidence="12">
    <location>
        <begin position="67"/>
        <end position="232"/>
    </location>
</feature>
<dbReference type="CDD" id="cd02316">
    <property type="entry name" value="VcASADH2_like_N"/>
    <property type="match status" value="1"/>
</dbReference>
<dbReference type="EC" id="1.2.1.11" evidence="4"/>
<dbReference type="InterPro" id="IPR036291">
    <property type="entry name" value="NAD(P)-bd_dom_sf"/>
</dbReference>
<dbReference type="Pfam" id="PF00650">
    <property type="entry name" value="CRAL_TRIO"/>
    <property type="match status" value="1"/>
</dbReference>
<dbReference type="InterPro" id="IPR005986">
    <property type="entry name" value="Asp_semialdehyde_DH_beta"/>
</dbReference>
<keyword evidence="10" id="KW-0457">Lysine biosynthesis</keyword>
<dbReference type="CDD" id="cd00170">
    <property type="entry name" value="SEC14"/>
    <property type="match status" value="1"/>
</dbReference>
<reference evidence="13 14" key="1">
    <citation type="submission" date="2021-05" db="EMBL/GenBank/DDBJ databases">
        <title>Genome Assembly of Synthetic Allotetraploid Brassica napus Reveals Homoeologous Exchanges between Subgenomes.</title>
        <authorList>
            <person name="Davis J.T."/>
        </authorList>
    </citation>
    <scope>NUCLEOTIDE SEQUENCE [LARGE SCALE GENOMIC DNA]</scope>
    <source>
        <strain evidence="14">cv. Da-Ae</strain>
        <tissue evidence="13">Seedling</tissue>
    </source>
</reference>
<dbReference type="SUPFAM" id="SSF51735">
    <property type="entry name" value="NAD(P)-binding Rossmann-fold domains"/>
    <property type="match status" value="1"/>
</dbReference>
<dbReference type="InterPro" id="IPR012280">
    <property type="entry name" value="Semialdhyde_DH_dimer_dom"/>
</dbReference>
<comment type="pathway">
    <text evidence="2">Amino-acid biosynthesis; L-threonine biosynthesis; L-threonine from L-aspartate: step 2/5.</text>
</comment>
<evidence type="ECO:0000256" key="2">
    <source>
        <dbReference type="ARBA" id="ARBA00005097"/>
    </source>
</evidence>
<dbReference type="SUPFAM" id="SSF52087">
    <property type="entry name" value="CRAL/TRIO domain"/>
    <property type="match status" value="1"/>
</dbReference>
<comment type="similarity">
    <text evidence="3">Belongs to the aspartate-semialdehyde dehydrogenase family.</text>
</comment>
<sequence>MDESQELALTQLRTLVEKLSSSTEGYEKLTLMRFLVARSMNPDKAAKMFVDCQKWRASMVPPNGIPDEEVRDELEFGKICLQGPTKSGHPLVLVLCSKHFPAKNAVNFKKFVVYVLDKTIASGIKDKEVGDEKLVAVFDLANITYKNLDARGLITSFQFLQSYYPERLAKCYMLHMPGFFVSVWRFVCRFLEKSTQEKIVIVTDGEEEIKFKEEIGVDALPEEYRGRAKLTLIQDVLLPKTAPEILNLSSSIIAAAKTSLSLSHFFFLLLLLATATMATLTHQTPQTHFLSNLPLKPKPRAISARVKMSLHESAPSLAVVGVTGAVGQEFLSVLSDRDFPYSSVKMLASKRSAGKRVAFDGREYTVEELTAESFDGVDIALFSAGGSISKAFGPMAAEKGTIVVDNSSAFRMVDGVPLVIPEVNPEAMRGIKVGSGKGALIANPNCSTIICLMAVTPLHRHAKVKRMVVSTYQAASGAGAAAMEELVQQTREVLAGRPPTCNIFGQQYAFNLFSHNAPITENGYNEEEVKLVKETRKIWRLLTFLALSQNDTEVKVTATCIRVPVMRAHAESVNLQFENPLDENTARELLKKAPGVYIIDDRASNTFPTPLDVSNKDDVAVGRIRRDVSQDGNYGLDIFVCGDQIRKGAALNAVQIAEMLF</sequence>
<comment type="caution">
    <text evidence="13">The sequence shown here is derived from an EMBL/GenBank/DDBJ whole genome shotgun (WGS) entry which is preliminary data.</text>
</comment>
<dbReference type="NCBIfam" id="NF011456">
    <property type="entry name" value="PRK14874.1"/>
    <property type="match status" value="1"/>
</dbReference>
<dbReference type="NCBIfam" id="TIGR01296">
    <property type="entry name" value="asd_B"/>
    <property type="match status" value="1"/>
</dbReference>
<dbReference type="SMART" id="SM00516">
    <property type="entry name" value="SEC14"/>
    <property type="match status" value="1"/>
</dbReference>
<evidence type="ECO:0000256" key="4">
    <source>
        <dbReference type="ARBA" id="ARBA00013120"/>
    </source>
</evidence>
<evidence type="ECO:0000256" key="10">
    <source>
        <dbReference type="ARBA" id="ARBA00023154"/>
    </source>
</evidence>
<evidence type="ECO:0000256" key="11">
    <source>
        <dbReference type="ARBA" id="ARBA00023167"/>
    </source>
</evidence>
<dbReference type="Gene3D" id="3.40.525.10">
    <property type="entry name" value="CRAL-TRIO lipid binding domain"/>
    <property type="match status" value="1"/>
</dbReference>
<protein>
    <recommendedName>
        <fullName evidence="4">aspartate-semialdehyde dehydrogenase</fullName>
        <ecNumber evidence="4">1.2.1.11</ecNumber>
    </recommendedName>
</protein>
<comment type="pathway">
    <text evidence="1">Amino-acid biosynthesis; L-methionine biosynthesis via de novo pathway; L-homoserine from L-aspartate: step 2/3.</text>
</comment>
<dbReference type="InterPro" id="IPR001251">
    <property type="entry name" value="CRAL-TRIO_dom"/>
</dbReference>
<dbReference type="Gene3D" id="3.30.360.10">
    <property type="entry name" value="Dihydrodipicolinate Reductase, domain 2"/>
    <property type="match status" value="1"/>
</dbReference>
<evidence type="ECO:0000256" key="6">
    <source>
        <dbReference type="ARBA" id="ARBA00022697"/>
    </source>
</evidence>
<dbReference type="SUPFAM" id="SSF55347">
    <property type="entry name" value="Glyceraldehyde-3-phosphate dehydrogenase-like, C-terminal domain"/>
    <property type="match status" value="1"/>
</dbReference>
<evidence type="ECO:0000313" key="13">
    <source>
        <dbReference type="EMBL" id="KAH0921526.1"/>
    </source>
</evidence>
<dbReference type="HAMAP" id="MF_02121">
    <property type="entry name" value="ASADH"/>
    <property type="match status" value="1"/>
</dbReference>
<keyword evidence="9" id="KW-0560">Oxidoreductase</keyword>
<proteinExistence type="inferred from homology"/>
<keyword evidence="6" id="KW-0791">Threonine biosynthesis</keyword>
<evidence type="ECO:0000256" key="5">
    <source>
        <dbReference type="ARBA" id="ARBA00022605"/>
    </source>
</evidence>
<dbReference type="InterPro" id="IPR036865">
    <property type="entry name" value="CRAL-TRIO_dom_sf"/>
</dbReference>
<keyword evidence="14" id="KW-1185">Reference proteome</keyword>
<dbReference type="Pfam" id="PF02774">
    <property type="entry name" value="Semialdhyde_dhC"/>
    <property type="match status" value="1"/>
</dbReference>
<evidence type="ECO:0000256" key="8">
    <source>
        <dbReference type="ARBA" id="ARBA00022915"/>
    </source>
</evidence>
<name>A0ABQ8CWP7_BRANA</name>
<dbReference type="InterPro" id="IPR012080">
    <property type="entry name" value="Asp_semialdehyde_DH"/>
</dbReference>
<keyword evidence="11" id="KW-0486">Methionine biosynthesis</keyword>
<evidence type="ECO:0000256" key="1">
    <source>
        <dbReference type="ARBA" id="ARBA00005021"/>
    </source>
</evidence>
<dbReference type="EMBL" id="JAGKQM010000006">
    <property type="protein sequence ID" value="KAH0921526.1"/>
    <property type="molecule type" value="Genomic_DNA"/>
</dbReference>
<dbReference type="Gene3D" id="3.40.50.720">
    <property type="entry name" value="NAD(P)-binding Rossmann-like Domain"/>
    <property type="match status" value="1"/>
</dbReference>
<dbReference type="PROSITE" id="PS50191">
    <property type="entry name" value="CRAL_TRIO"/>
    <property type="match status" value="1"/>
</dbReference>
<dbReference type="PANTHER" id="PTHR46278:SF7">
    <property type="entry name" value="ASPARTATE-SEMIALDEHYDE DEHYDROGENASE"/>
    <property type="match status" value="1"/>
</dbReference>
<dbReference type="CDD" id="cd18131">
    <property type="entry name" value="ASADH_C_bac_euk_like"/>
    <property type="match status" value="1"/>
</dbReference>
<evidence type="ECO:0000259" key="12">
    <source>
        <dbReference type="PROSITE" id="PS50191"/>
    </source>
</evidence>
<accession>A0ABQ8CWP7</accession>
<dbReference type="InterPro" id="IPR036273">
    <property type="entry name" value="CRAL/TRIO_N_dom_sf"/>
</dbReference>
<dbReference type="InterPro" id="IPR000534">
    <property type="entry name" value="Semialdehyde_DH_NAD-bd"/>
</dbReference>
<evidence type="ECO:0000256" key="7">
    <source>
        <dbReference type="ARBA" id="ARBA00022857"/>
    </source>
</evidence>
<gene>
    <name evidence="13" type="ORF">HID58_021544</name>
</gene>
<dbReference type="PANTHER" id="PTHR46278">
    <property type="entry name" value="DEHYDROGENASE, PUTATIVE-RELATED"/>
    <property type="match status" value="1"/>
</dbReference>
<organism evidence="13 14">
    <name type="scientific">Brassica napus</name>
    <name type="common">Rape</name>
    <dbReference type="NCBI Taxonomy" id="3708"/>
    <lineage>
        <taxon>Eukaryota</taxon>
        <taxon>Viridiplantae</taxon>
        <taxon>Streptophyta</taxon>
        <taxon>Embryophyta</taxon>
        <taxon>Tracheophyta</taxon>
        <taxon>Spermatophyta</taxon>
        <taxon>Magnoliopsida</taxon>
        <taxon>eudicotyledons</taxon>
        <taxon>Gunneridae</taxon>
        <taxon>Pentapetalae</taxon>
        <taxon>rosids</taxon>
        <taxon>malvids</taxon>
        <taxon>Brassicales</taxon>
        <taxon>Brassicaceae</taxon>
        <taxon>Brassiceae</taxon>
        <taxon>Brassica</taxon>
    </lineage>
</organism>
<keyword evidence="7" id="KW-0521">NADP</keyword>
<dbReference type="Proteomes" id="UP000824890">
    <property type="component" value="Unassembled WGS sequence"/>
</dbReference>